<reference evidence="2" key="1">
    <citation type="submission" date="2022-03" db="EMBL/GenBank/DDBJ databases">
        <title>Genome Identification and Characterization of new species Bdellovibrio reynosense LBG001 sp. nov. from a Mexico soil sample.</title>
        <authorList>
            <person name="Camilli A."/>
            <person name="Ajao Y."/>
            <person name="Guo X."/>
        </authorList>
    </citation>
    <scope>NUCLEOTIDE SEQUENCE</scope>
    <source>
        <strain evidence="2">LBG001</strain>
    </source>
</reference>
<evidence type="ECO:0000313" key="2">
    <source>
        <dbReference type="EMBL" id="UOF01835.1"/>
    </source>
</evidence>
<accession>A0ABY4CA83</accession>
<dbReference type="Proteomes" id="UP000830116">
    <property type="component" value="Chromosome"/>
</dbReference>
<evidence type="ECO:0000313" key="3">
    <source>
        <dbReference type="Proteomes" id="UP000830116"/>
    </source>
</evidence>
<dbReference type="EMBL" id="CP093442">
    <property type="protein sequence ID" value="UOF01835.1"/>
    <property type="molecule type" value="Genomic_DNA"/>
</dbReference>
<keyword evidence="3" id="KW-1185">Reference proteome</keyword>
<dbReference type="RefSeq" id="WP_243538454.1">
    <property type="nucleotide sequence ID" value="NZ_CP093442.1"/>
</dbReference>
<gene>
    <name evidence="2" type="ORF">MNR06_02565</name>
</gene>
<feature type="chain" id="PRO_5046564644" evidence="1">
    <location>
        <begin position="22"/>
        <end position="534"/>
    </location>
</feature>
<feature type="signal peptide" evidence="1">
    <location>
        <begin position="1"/>
        <end position="21"/>
    </location>
</feature>
<name>A0ABY4CA83_9BACT</name>
<protein>
    <submittedName>
        <fullName evidence="2">Uncharacterized protein</fullName>
    </submittedName>
</protein>
<sequence length="534" mass="58749">MKITSILFLCLGMISFSKAHANDSYSNGYGWSLNYDWLNQIVNRTPVAAGHCPTLGVDVYGGGYKVSVQTSFYGSVSGSISKWFPKEEIWSSLAIGPMVNKFGIISSTVNKRAEIAKIEARKLPLTAARLAEWAVKDSAYWESQGGVSFYLGSGIDPVHVGAFGVVSGGWANYLEKTGANAVYVERSKKYIKSISLGAGIFYASAAIEAAYESGNGFNYEFKLDTPENQEAFERFMAGDTTLAYQLSKTPNSGVTKYADTSMYKFSKSAGLSISTPYIPVISLKTSTGKDYNHEEEISVWDESIVKDYGVYTKKSSSRLLGLHANKATSFKGGITKTEIGATNQVENKLYGQFKFAYQSDWGQEGRLGSQVEHALRISGLANEPETCVYVPKLKKTLGYNQVILAVNYDDKFMREILGMGATGSYLLRDIETRAHALNNQLGCDGVCSSVDGAFDTIRKNVRLMRDSMGVNGSDFSRGMANFGKAVWSNPNVFRAFFERGKRCGVELSFEVSGQRLTRFHKAKKYNYNDSCVLN</sequence>
<evidence type="ECO:0000256" key="1">
    <source>
        <dbReference type="SAM" id="SignalP"/>
    </source>
</evidence>
<organism evidence="2 3">
    <name type="scientific">Bdellovibrio reynosensis</name>
    <dbReference type="NCBI Taxonomy" id="2835041"/>
    <lineage>
        <taxon>Bacteria</taxon>
        <taxon>Pseudomonadati</taxon>
        <taxon>Bdellovibrionota</taxon>
        <taxon>Bdellovibrionia</taxon>
        <taxon>Bdellovibrionales</taxon>
        <taxon>Pseudobdellovibrionaceae</taxon>
        <taxon>Bdellovibrio</taxon>
    </lineage>
</organism>
<keyword evidence="1" id="KW-0732">Signal</keyword>
<proteinExistence type="predicted"/>